<evidence type="ECO:0000256" key="2">
    <source>
        <dbReference type="PIRNR" id="PIRNR006241"/>
    </source>
</evidence>
<organism evidence="5 6">
    <name type="scientific">Mycolicibacterium brisbanense</name>
    <dbReference type="NCBI Taxonomy" id="146020"/>
    <lineage>
        <taxon>Bacteria</taxon>
        <taxon>Bacillati</taxon>
        <taxon>Actinomycetota</taxon>
        <taxon>Actinomycetes</taxon>
        <taxon>Mycobacteriales</taxon>
        <taxon>Mycobacteriaceae</taxon>
        <taxon>Mycolicibacterium</taxon>
    </lineage>
</organism>
<dbReference type="PIRSF" id="PIRSF006241">
    <property type="entry name" value="HyI"/>
    <property type="match status" value="1"/>
</dbReference>
<keyword evidence="5" id="KW-0670">Pyruvate</keyword>
<comment type="similarity">
    <text evidence="2">Belongs to the hyi family.</text>
</comment>
<dbReference type="AlphaFoldDB" id="A0A100W0R3"/>
<dbReference type="PANTHER" id="PTHR43489">
    <property type="entry name" value="ISOMERASE"/>
    <property type="match status" value="1"/>
</dbReference>
<dbReference type="GO" id="GO:0046487">
    <property type="term" value="P:glyoxylate metabolic process"/>
    <property type="evidence" value="ECO:0007669"/>
    <property type="project" value="TreeGrafter"/>
</dbReference>
<dbReference type="PANTHER" id="PTHR43489:SF6">
    <property type="entry name" value="HYDROXYPYRUVATE ISOMERASE-RELATED"/>
    <property type="match status" value="1"/>
</dbReference>
<protein>
    <submittedName>
        <fullName evidence="5">Hydroxypyruvate isomerase</fullName>
    </submittedName>
</protein>
<evidence type="ECO:0000313" key="5">
    <source>
        <dbReference type="EMBL" id="GAS89482.1"/>
    </source>
</evidence>
<gene>
    <name evidence="5" type="ORF">RMCB_3578</name>
</gene>
<dbReference type="Gene3D" id="3.20.20.150">
    <property type="entry name" value="Divalent-metal-dependent TIM barrel enzymes"/>
    <property type="match status" value="1"/>
</dbReference>
<sequence>MTTPAYTVNCSILLTDVPLLQRPQAARDAGFDAVEFWWPFETSAPRDSDVDAFVAAIENAGVQLTGLNFAAGDMPAGDRGLLSDPTQVAAFRDSVEVAVSIAERLGTKAFNALYGNRIDGVDPKQQDEVATENLAHAAKAADQIGAVVLIEPVSGAPLYPLTRAADAIAVIDRVKAQHGVESLRLLADLYHLAVNGDDVGAAIDAYAPRIGHVQIADAPGRGEPGTGSLDIDGYLRQLAGHGYRGYVGLEYKSTRPDTFDWLPREQRASRAAN</sequence>
<feature type="active site" description="Proton donor/acceptor" evidence="3">
    <location>
        <position position="250"/>
    </location>
</feature>
<dbReference type="InterPro" id="IPR013022">
    <property type="entry name" value="Xyl_isomerase-like_TIM-brl"/>
</dbReference>
<comment type="caution">
    <text evidence="5">The sequence shown here is derived from an EMBL/GenBank/DDBJ whole genome shotgun (WGS) entry which is preliminary data.</text>
</comment>
<dbReference type="Proteomes" id="UP000069620">
    <property type="component" value="Unassembled WGS sequence"/>
</dbReference>
<accession>A0A100W0R3</accession>
<evidence type="ECO:0000259" key="4">
    <source>
        <dbReference type="Pfam" id="PF01261"/>
    </source>
</evidence>
<evidence type="ECO:0000256" key="1">
    <source>
        <dbReference type="ARBA" id="ARBA00023235"/>
    </source>
</evidence>
<evidence type="ECO:0000313" key="6">
    <source>
        <dbReference type="Proteomes" id="UP000069620"/>
    </source>
</evidence>
<feature type="active site" description="Proton donor/acceptor" evidence="3">
    <location>
        <position position="151"/>
    </location>
</feature>
<dbReference type="InterPro" id="IPR036237">
    <property type="entry name" value="Xyl_isomerase-like_sf"/>
</dbReference>
<reference evidence="6" key="2">
    <citation type="submission" date="2016-02" db="EMBL/GenBank/DDBJ databases">
        <title>Draft genome sequence of five rapidly growing Mycobacterium species.</title>
        <authorList>
            <person name="Katahira K."/>
            <person name="Gotou Y."/>
            <person name="Iida K."/>
            <person name="Ogura Y."/>
            <person name="Hayashi T."/>
        </authorList>
    </citation>
    <scope>NUCLEOTIDE SEQUENCE [LARGE SCALE GENOMIC DNA]</scope>
    <source>
        <strain evidence="6">JCM15654</strain>
    </source>
</reference>
<dbReference type="InterPro" id="IPR050417">
    <property type="entry name" value="Sugar_Epim/Isomerase"/>
</dbReference>
<evidence type="ECO:0000256" key="3">
    <source>
        <dbReference type="PIRSR" id="PIRSR006241-50"/>
    </source>
</evidence>
<dbReference type="SUPFAM" id="SSF51658">
    <property type="entry name" value="Xylose isomerase-like"/>
    <property type="match status" value="1"/>
</dbReference>
<keyword evidence="1 2" id="KW-0413">Isomerase</keyword>
<dbReference type="GO" id="GO:0008903">
    <property type="term" value="F:hydroxypyruvate isomerase activity"/>
    <property type="evidence" value="ECO:0007669"/>
    <property type="project" value="TreeGrafter"/>
</dbReference>
<dbReference type="STRING" id="146020.RMCB_3578"/>
<dbReference type="OrthoDB" id="9786584at2"/>
<dbReference type="EMBL" id="BCSX01000031">
    <property type="protein sequence ID" value="GAS89482.1"/>
    <property type="molecule type" value="Genomic_DNA"/>
</dbReference>
<dbReference type="InterPro" id="IPR026040">
    <property type="entry name" value="HyI-like"/>
</dbReference>
<dbReference type="Pfam" id="PF01261">
    <property type="entry name" value="AP_endonuc_2"/>
    <property type="match status" value="1"/>
</dbReference>
<dbReference type="RefSeq" id="WP_062829872.1">
    <property type="nucleotide sequence ID" value="NZ_BCSX01000031.1"/>
</dbReference>
<name>A0A100W0R3_9MYCO</name>
<reference evidence="6" key="1">
    <citation type="journal article" date="2016" name="Genome Announc.">
        <title>Draft Genome Sequences of Five Rapidly Growing Mycobacterium Species, M. thermoresistibile, M. fortuitum subsp. acetamidolyticum, M. canariasense, M. brisbanense, and M. novocastrense.</title>
        <authorList>
            <person name="Katahira K."/>
            <person name="Ogura Y."/>
            <person name="Gotoh Y."/>
            <person name="Hayashi T."/>
        </authorList>
    </citation>
    <scope>NUCLEOTIDE SEQUENCE [LARGE SCALE GENOMIC DNA]</scope>
    <source>
        <strain evidence="6">JCM15654</strain>
    </source>
</reference>
<keyword evidence="6" id="KW-1185">Reference proteome</keyword>
<feature type="domain" description="Xylose isomerase-like TIM barrel" evidence="4">
    <location>
        <begin position="24"/>
        <end position="265"/>
    </location>
</feature>
<proteinExistence type="inferred from homology"/>